<dbReference type="OrthoDB" id="1267107at2"/>
<keyword evidence="5" id="KW-1185">Reference proteome</keyword>
<dbReference type="Pfam" id="PF00395">
    <property type="entry name" value="SLH"/>
    <property type="match status" value="3"/>
</dbReference>
<evidence type="ECO:0000256" key="1">
    <source>
        <dbReference type="ARBA" id="ARBA00022737"/>
    </source>
</evidence>
<name>A0A1G5S0Y1_9FIRM</name>
<feature type="signal peptide" evidence="2">
    <location>
        <begin position="1"/>
        <end position="23"/>
    </location>
</feature>
<protein>
    <submittedName>
        <fullName evidence="4">S-layer homology domain-containing protein</fullName>
    </submittedName>
</protein>
<feature type="domain" description="SLH" evidence="3">
    <location>
        <begin position="86"/>
        <end position="139"/>
    </location>
</feature>
<reference evidence="4 5" key="1">
    <citation type="submission" date="2016-10" db="EMBL/GenBank/DDBJ databases">
        <authorList>
            <person name="de Groot N.N."/>
        </authorList>
    </citation>
    <scope>NUCLEOTIDE SEQUENCE [LARGE SCALE GENOMIC DNA]</scope>
    <source>
        <strain evidence="4 5">DSM 2784</strain>
    </source>
</reference>
<accession>A0A1G5S0Y1</accession>
<feature type="chain" id="PRO_5011746386" evidence="2">
    <location>
        <begin position="24"/>
        <end position="364"/>
    </location>
</feature>
<feature type="domain" description="SLH" evidence="3">
    <location>
        <begin position="22"/>
        <end position="85"/>
    </location>
</feature>
<dbReference type="PANTHER" id="PTHR43308:SF5">
    <property type="entry name" value="S-LAYER PROTEIN _ PEPTIDOGLYCAN ENDO-BETA-N-ACETYLGLUCOSAMINIDASE"/>
    <property type="match status" value="1"/>
</dbReference>
<dbReference type="InterPro" id="IPR001119">
    <property type="entry name" value="SLH_dom"/>
</dbReference>
<dbReference type="PROSITE" id="PS51272">
    <property type="entry name" value="SLH"/>
    <property type="match status" value="3"/>
</dbReference>
<dbReference type="InterPro" id="IPR051465">
    <property type="entry name" value="Cell_Envelope_Struct_Comp"/>
</dbReference>
<keyword evidence="2" id="KW-0732">Signal</keyword>
<evidence type="ECO:0000256" key="2">
    <source>
        <dbReference type="SAM" id="SignalP"/>
    </source>
</evidence>
<dbReference type="RefSeq" id="WP_092591178.1">
    <property type="nucleotide sequence ID" value="NZ_FMWL01000010.1"/>
</dbReference>
<dbReference type="Proteomes" id="UP000199208">
    <property type="component" value="Unassembled WGS sequence"/>
</dbReference>
<evidence type="ECO:0000313" key="4">
    <source>
        <dbReference type="EMBL" id="SCZ80024.1"/>
    </source>
</evidence>
<dbReference type="AlphaFoldDB" id="A0A1G5S0Y1"/>
<organism evidence="4 5">
    <name type="scientific">Acidaminobacter hydrogenoformans DSM 2784</name>
    <dbReference type="NCBI Taxonomy" id="1120920"/>
    <lineage>
        <taxon>Bacteria</taxon>
        <taxon>Bacillati</taxon>
        <taxon>Bacillota</taxon>
        <taxon>Clostridia</taxon>
        <taxon>Peptostreptococcales</taxon>
        <taxon>Acidaminobacteraceae</taxon>
        <taxon>Acidaminobacter</taxon>
    </lineage>
</organism>
<dbReference type="EMBL" id="FMWL01000010">
    <property type="protein sequence ID" value="SCZ80024.1"/>
    <property type="molecule type" value="Genomic_DNA"/>
</dbReference>
<proteinExistence type="predicted"/>
<dbReference type="STRING" id="1120920.SAMN03080599_02059"/>
<dbReference type="PANTHER" id="PTHR43308">
    <property type="entry name" value="OUTER MEMBRANE PROTEIN ALPHA-RELATED"/>
    <property type="match status" value="1"/>
</dbReference>
<gene>
    <name evidence="4" type="ORF">SAMN03080599_02059</name>
</gene>
<sequence length="364" mass="39814">MKKYLLILMTLFLLAAAPAPAFAASTFPDINGHWAQPHIEHLLGLNLISGFPDGTFKPNQIITRAQVASILANELGLTAQAAAFPDVPASHWANGAVGAIAAHGTMNGYLDGTFKPDQAMNRAEIASVLSSAYGFTQSSATSPFSDVTASHWAFGPIMALVDGYITEGYPDGTFKPNNAMTRAEFSVFMAKAIHPPFVVPTMLQAKALTIAQILKDEDMTQLATHVHPVLGVRFSPYYYIDNTHKVVSAAALPGLLADNTVYFWGIQDGSGFNIDETPQDYFDRYVNARDFTTPDQTVYNTVVSRGNMINNIPNYYTSGIFVELYLNGIDPQYGGMDWRSLYLVFELYNGDYYLVGIANGEWTT</sequence>
<evidence type="ECO:0000313" key="5">
    <source>
        <dbReference type="Proteomes" id="UP000199208"/>
    </source>
</evidence>
<keyword evidence="1" id="KW-0677">Repeat</keyword>
<feature type="domain" description="SLH" evidence="3">
    <location>
        <begin position="140"/>
        <end position="203"/>
    </location>
</feature>
<evidence type="ECO:0000259" key="3">
    <source>
        <dbReference type="PROSITE" id="PS51272"/>
    </source>
</evidence>